<accession>A0A8J2VYX0</accession>
<feature type="compositionally biased region" description="Polar residues" evidence="2">
    <location>
        <begin position="51"/>
        <end position="66"/>
    </location>
</feature>
<sequence>MVVKVYISGISGNKEVKKRQQRVLMILDSKNIKYEIIDITEPGREDDKDFMQNNSKSNGGTVSDPNPRSPLPPQLFNDDEYCGDYDQFDLANEVDTLEQFLKVEVPPEVAPAQEKIELTVPWETNIPKDHTIKVNKYYELTNELTRNRFVVDLYAVEVGARGITAKSLYNLLKDLGLSRTHINAFLERTSKAALVGSFQIWLGRERSLDSGGERITRTNAVNGVIQQNEDQNESKDEEKMDNLTAESTTQPADADANNSSNDVEENSVEDKTIDKEPSPVRQQSQEKPVEETENESKVISKENTPLKDDGVNENGAAASREQSAEKEQVNEKDNLSEALIESEKIAASD</sequence>
<evidence type="ECO:0000313" key="3">
    <source>
        <dbReference type="EMBL" id="CAG9560305.1"/>
    </source>
</evidence>
<dbReference type="CDD" id="cd03030">
    <property type="entry name" value="GRX_SH3BGR"/>
    <property type="match status" value="1"/>
</dbReference>
<dbReference type="SUPFAM" id="SSF52833">
    <property type="entry name" value="Thioredoxin-like"/>
    <property type="match status" value="1"/>
</dbReference>
<evidence type="ECO:0000256" key="1">
    <source>
        <dbReference type="ARBA" id="ARBA00007764"/>
    </source>
</evidence>
<dbReference type="PANTHER" id="PTHR12232:SF15">
    <property type="entry name" value="SH3 DOMAIN-BINDING GLUTAMIC ACID-RICH PROTEIN HOMOLOG"/>
    <property type="match status" value="1"/>
</dbReference>
<dbReference type="Proteomes" id="UP000789524">
    <property type="component" value="Unassembled WGS sequence"/>
</dbReference>
<feature type="compositionally biased region" description="Basic and acidic residues" evidence="2">
    <location>
        <begin position="287"/>
        <end position="310"/>
    </location>
</feature>
<feature type="region of interest" description="Disordered" evidence="2">
    <location>
        <begin position="213"/>
        <end position="349"/>
    </location>
</feature>
<comment type="similarity">
    <text evidence="1">Belongs to the SH3BGR family.</text>
</comment>
<feature type="compositionally biased region" description="Basic and acidic residues" evidence="2">
    <location>
        <begin position="232"/>
        <end position="241"/>
    </location>
</feature>
<dbReference type="EMBL" id="CAKASE010000045">
    <property type="protein sequence ID" value="CAG9560305.1"/>
    <property type="molecule type" value="Genomic_DNA"/>
</dbReference>
<dbReference type="AlphaFoldDB" id="A0A8J2VYX0"/>
<dbReference type="Pfam" id="PF04908">
    <property type="entry name" value="SH3BGR"/>
    <property type="match status" value="1"/>
</dbReference>
<organism evidence="3 4">
    <name type="scientific">Danaus chrysippus</name>
    <name type="common">African queen</name>
    <dbReference type="NCBI Taxonomy" id="151541"/>
    <lineage>
        <taxon>Eukaryota</taxon>
        <taxon>Metazoa</taxon>
        <taxon>Ecdysozoa</taxon>
        <taxon>Arthropoda</taxon>
        <taxon>Hexapoda</taxon>
        <taxon>Insecta</taxon>
        <taxon>Pterygota</taxon>
        <taxon>Neoptera</taxon>
        <taxon>Endopterygota</taxon>
        <taxon>Lepidoptera</taxon>
        <taxon>Glossata</taxon>
        <taxon>Ditrysia</taxon>
        <taxon>Papilionoidea</taxon>
        <taxon>Nymphalidae</taxon>
        <taxon>Danainae</taxon>
        <taxon>Danaini</taxon>
        <taxon>Danaina</taxon>
        <taxon>Danaus</taxon>
        <taxon>Anosia</taxon>
    </lineage>
</organism>
<dbReference type="Gene3D" id="3.40.30.10">
    <property type="entry name" value="Glutaredoxin"/>
    <property type="match status" value="1"/>
</dbReference>
<evidence type="ECO:0000313" key="4">
    <source>
        <dbReference type="Proteomes" id="UP000789524"/>
    </source>
</evidence>
<dbReference type="InterPro" id="IPR036249">
    <property type="entry name" value="Thioredoxin-like_sf"/>
</dbReference>
<gene>
    <name evidence="3" type="ORF">DCHRY22_LOCUS1992</name>
</gene>
<dbReference type="OrthoDB" id="9932926at2759"/>
<feature type="region of interest" description="Disordered" evidence="2">
    <location>
        <begin position="43"/>
        <end position="73"/>
    </location>
</feature>
<dbReference type="InterPro" id="IPR006993">
    <property type="entry name" value="Glut_rich_SH3-bd"/>
</dbReference>
<keyword evidence="4" id="KW-1185">Reference proteome</keyword>
<dbReference type="PANTHER" id="PTHR12232">
    <property type="entry name" value="SH3 DOMAIN-BINDING GLUTAMIC ACID-RICH-LIKE PROTEIN"/>
    <property type="match status" value="1"/>
</dbReference>
<feature type="compositionally biased region" description="Polar residues" evidence="2">
    <location>
        <begin position="217"/>
        <end position="229"/>
    </location>
</feature>
<feature type="compositionally biased region" description="Basic and acidic residues" evidence="2">
    <location>
        <begin position="322"/>
        <end position="349"/>
    </location>
</feature>
<proteinExistence type="inferred from homology"/>
<feature type="compositionally biased region" description="Basic and acidic residues" evidence="2">
    <location>
        <begin position="268"/>
        <end position="278"/>
    </location>
</feature>
<comment type="caution">
    <text evidence="3">The sequence shown here is derived from an EMBL/GenBank/DDBJ whole genome shotgun (WGS) entry which is preliminary data.</text>
</comment>
<dbReference type="GO" id="GO:0005737">
    <property type="term" value="C:cytoplasm"/>
    <property type="evidence" value="ECO:0007669"/>
    <property type="project" value="TreeGrafter"/>
</dbReference>
<reference evidence="3" key="1">
    <citation type="submission" date="2021-09" db="EMBL/GenBank/DDBJ databases">
        <authorList>
            <person name="Martin H S."/>
        </authorList>
    </citation>
    <scope>NUCLEOTIDE SEQUENCE</scope>
</reference>
<name>A0A8J2VYX0_9NEOP</name>
<protein>
    <submittedName>
        <fullName evidence="3">(African queen) hypothetical protein</fullName>
    </submittedName>
</protein>
<evidence type="ECO:0000256" key="2">
    <source>
        <dbReference type="SAM" id="MobiDB-lite"/>
    </source>
</evidence>
<dbReference type="InterPro" id="IPR051033">
    <property type="entry name" value="SH3BGR"/>
</dbReference>